<dbReference type="RefSeq" id="WP_081673050.1">
    <property type="nucleotide sequence ID" value="NZ_AULJ01000090.1"/>
</dbReference>
<organism evidence="9 10">
    <name type="scientific">Pontibacillus marinus BH030004 = DSM 16465</name>
    <dbReference type="NCBI Taxonomy" id="1385511"/>
    <lineage>
        <taxon>Bacteria</taxon>
        <taxon>Bacillati</taxon>
        <taxon>Bacillota</taxon>
        <taxon>Bacilli</taxon>
        <taxon>Bacillales</taxon>
        <taxon>Bacillaceae</taxon>
        <taxon>Pontibacillus</taxon>
    </lineage>
</organism>
<accession>A0A0A5FWR6</accession>
<dbReference type="STRING" id="1385511.GCA_000425225_04292"/>
<comment type="subcellular location">
    <subcellularLocation>
        <location evidence="1">Cell membrane</location>
        <topology evidence="1">Multi-pass membrane protein</topology>
    </subcellularLocation>
</comment>
<feature type="transmembrane region" description="Helical" evidence="7">
    <location>
        <begin position="163"/>
        <end position="181"/>
    </location>
</feature>
<dbReference type="OrthoDB" id="9813426at2"/>
<evidence type="ECO:0000259" key="8">
    <source>
        <dbReference type="Pfam" id="PF09335"/>
    </source>
</evidence>
<feature type="transmembrane region" description="Helical" evidence="7">
    <location>
        <begin position="131"/>
        <end position="151"/>
    </location>
</feature>
<evidence type="ECO:0000256" key="5">
    <source>
        <dbReference type="ARBA" id="ARBA00022989"/>
    </source>
</evidence>
<keyword evidence="10" id="KW-1185">Reference proteome</keyword>
<keyword evidence="4 7" id="KW-0812">Transmembrane</keyword>
<dbReference type="Pfam" id="PF09335">
    <property type="entry name" value="VTT_dom"/>
    <property type="match status" value="1"/>
</dbReference>
<feature type="transmembrane region" description="Helical" evidence="7">
    <location>
        <begin position="12"/>
        <end position="30"/>
    </location>
</feature>
<dbReference type="PANTHER" id="PTHR42709">
    <property type="entry name" value="ALKALINE PHOSPHATASE LIKE PROTEIN"/>
    <property type="match status" value="1"/>
</dbReference>
<dbReference type="InterPro" id="IPR051311">
    <property type="entry name" value="DedA_domain"/>
</dbReference>
<keyword evidence="6 7" id="KW-0472">Membrane</keyword>
<evidence type="ECO:0000313" key="9">
    <source>
        <dbReference type="EMBL" id="KGX83125.1"/>
    </source>
</evidence>
<protein>
    <recommendedName>
        <fullName evidence="8">VTT domain-containing protein</fullName>
    </recommendedName>
</protein>
<evidence type="ECO:0000313" key="10">
    <source>
        <dbReference type="Proteomes" id="UP000030403"/>
    </source>
</evidence>
<dbReference type="Proteomes" id="UP000030403">
    <property type="component" value="Unassembled WGS sequence"/>
</dbReference>
<keyword evidence="3" id="KW-1003">Cell membrane</keyword>
<comment type="caution">
    <text evidence="9">The sequence shown here is derived from an EMBL/GenBank/DDBJ whole genome shotgun (WGS) entry which is preliminary data.</text>
</comment>
<dbReference type="eggNOG" id="COG0586">
    <property type="taxonomic scope" value="Bacteria"/>
</dbReference>
<gene>
    <name evidence="9" type="ORF">N783_06420</name>
</gene>
<keyword evidence="5 7" id="KW-1133">Transmembrane helix</keyword>
<dbReference type="PANTHER" id="PTHR42709:SF6">
    <property type="entry name" value="UNDECAPRENYL PHOSPHATE TRANSPORTER A"/>
    <property type="match status" value="1"/>
</dbReference>
<dbReference type="InterPro" id="IPR032816">
    <property type="entry name" value="VTT_dom"/>
</dbReference>
<evidence type="ECO:0000256" key="6">
    <source>
        <dbReference type="ARBA" id="ARBA00023136"/>
    </source>
</evidence>
<feature type="domain" description="VTT" evidence="8">
    <location>
        <begin position="30"/>
        <end position="148"/>
    </location>
</feature>
<dbReference type="EMBL" id="AVPF01000149">
    <property type="protein sequence ID" value="KGX83125.1"/>
    <property type="molecule type" value="Genomic_DNA"/>
</dbReference>
<evidence type="ECO:0000256" key="2">
    <source>
        <dbReference type="ARBA" id="ARBA00010792"/>
    </source>
</evidence>
<reference evidence="9 10" key="1">
    <citation type="submission" date="2013-08" db="EMBL/GenBank/DDBJ databases">
        <authorList>
            <person name="Huang J."/>
            <person name="Wang G."/>
        </authorList>
    </citation>
    <scope>NUCLEOTIDE SEQUENCE [LARGE SCALE GENOMIC DNA]</scope>
    <source>
        <strain evidence="9 10">BH030004</strain>
    </source>
</reference>
<evidence type="ECO:0000256" key="3">
    <source>
        <dbReference type="ARBA" id="ARBA00022475"/>
    </source>
</evidence>
<proteinExistence type="inferred from homology"/>
<evidence type="ECO:0000256" key="4">
    <source>
        <dbReference type="ARBA" id="ARBA00022692"/>
    </source>
</evidence>
<evidence type="ECO:0000256" key="7">
    <source>
        <dbReference type="SAM" id="Phobius"/>
    </source>
</evidence>
<comment type="similarity">
    <text evidence="2">Belongs to the DedA family.</text>
</comment>
<sequence>MLEFIMNFIKEIGIYGLLLSLAVEASSLPFPGTIVVLTYGYIMNASALKLLWVALLAGAVYTAASYIPYFIGYKLEGKMKKWIKPEKLDKSERWFKRCGEWTIAISRPLGLGNYISYFSGISQVKPFRFGAITYLGMTPWIYVMLLLGGMGNIESMKNLFSSVQQYIFIGIGIIVIAYFAFKRFKNSKNTSYNTGIKNKKKKLSKQQLNYNQKEKA</sequence>
<feature type="transmembrane region" description="Helical" evidence="7">
    <location>
        <begin position="50"/>
        <end position="71"/>
    </location>
</feature>
<name>A0A0A5FWR6_9BACI</name>
<evidence type="ECO:0000256" key="1">
    <source>
        <dbReference type="ARBA" id="ARBA00004651"/>
    </source>
</evidence>
<dbReference type="AlphaFoldDB" id="A0A0A5FWR6"/>
<dbReference type="GO" id="GO:0005886">
    <property type="term" value="C:plasma membrane"/>
    <property type="evidence" value="ECO:0007669"/>
    <property type="project" value="UniProtKB-SubCell"/>
</dbReference>